<comment type="caution">
    <text evidence="1">The sequence shown here is derived from an EMBL/GenBank/DDBJ whole genome shotgun (WGS) entry which is preliminary data.</text>
</comment>
<dbReference type="EMBL" id="JAEAOA010001323">
    <property type="protein sequence ID" value="KAK3595519.1"/>
    <property type="molecule type" value="Genomic_DNA"/>
</dbReference>
<feature type="non-terminal residue" evidence="1">
    <location>
        <position position="67"/>
    </location>
</feature>
<protein>
    <submittedName>
        <fullName evidence="1">Uncharacterized protein</fullName>
    </submittedName>
</protein>
<keyword evidence="2" id="KW-1185">Reference proteome</keyword>
<dbReference type="Proteomes" id="UP001195483">
    <property type="component" value="Unassembled WGS sequence"/>
</dbReference>
<sequence length="67" mass="7456">MIQEGASHQNLRNQQTSPCYAAALPRTLQHSPIHMTVSSLHPLRFCCNYPATICRSPVTMYTPVSTP</sequence>
<evidence type="ECO:0000313" key="1">
    <source>
        <dbReference type="EMBL" id="KAK3595519.1"/>
    </source>
</evidence>
<organism evidence="1 2">
    <name type="scientific">Potamilus streckersoni</name>
    <dbReference type="NCBI Taxonomy" id="2493646"/>
    <lineage>
        <taxon>Eukaryota</taxon>
        <taxon>Metazoa</taxon>
        <taxon>Spiralia</taxon>
        <taxon>Lophotrochozoa</taxon>
        <taxon>Mollusca</taxon>
        <taxon>Bivalvia</taxon>
        <taxon>Autobranchia</taxon>
        <taxon>Heteroconchia</taxon>
        <taxon>Palaeoheterodonta</taxon>
        <taxon>Unionida</taxon>
        <taxon>Unionoidea</taxon>
        <taxon>Unionidae</taxon>
        <taxon>Ambleminae</taxon>
        <taxon>Lampsilini</taxon>
        <taxon>Potamilus</taxon>
    </lineage>
</organism>
<proteinExistence type="predicted"/>
<dbReference type="AlphaFoldDB" id="A0AAE0SPQ1"/>
<reference evidence="1" key="2">
    <citation type="journal article" date="2021" name="Genome Biol. Evol.">
        <title>Developing a high-quality reference genome for a parasitic bivalve with doubly uniparental inheritance (Bivalvia: Unionida).</title>
        <authorList>
            <person name="Smith C.H."/>
        </authorList>
    </citation>
    <scope>NUCLEOTIDE SEQUENCE</scope>
    <source>
        <strain evidence="1">CHS0354</strain>
        <tissue evidence="1">Mantle</tissue>
    </source>
</reference>
<gene>
    <name evidence="1" type="ORF">CHS0354_021620</name>
</gene>
<accession>A0AAE0SPQ1</accession>
<evidence type="ECO:0000313" key="2">
    <source>
        <dbReference type="Proteomes" id="UP001195483"/>
    </source>
</evidence>
<name>A0AAE0SPQ1_9BIVA</name>
<reference evidence="1" key="3">
    <citation type="submission" date="2023-05" db="EMBL/GenBank/DDBJ databases">
        <authorList>
            <person name="Smith C.H."/>
        </authorList>
    </citation>
    <scope>NUCLEOTIDE SEQUENCE</scope>
    <source>
        <strain evidence="1">CHS0354</strain>
        <tissue evidence="1">Mantle</tissue>
    </source>
</reference>
<reference evidence="1" key="1">
    <citation type="journal article" date="2021" name="Genome Biol. Evol.">
        <title>A High-Quality Reference Genome for a Parasitic Bivalve with Doubly Uniparental Inheritance (Bivalvia: Unionida).</title>
        <authorList>
            <person name="Smith C.H."/>
        </authorList>
    </citation>
    <scope>NUCLEOTIDE SEQUENCE</scope>
    <source>
        <strain evidence="1">CHS0354</strain>
    </source>
</reference>